<gene>
    <name evidence="2" type="ORF">AVDCRST_MAG33-1005</name>
</gene>
<evidence type="ECO:0000313" key="2">
    <source>
        <dbReference type="EMBL" id="CAA9552545.1"/>
    </source>
</evidence>
<feature type="compositionally biased region" description="Polar residues" evidence="1">
    <location>
        <begin position="31"/>
        <end position="42"/>
    </location>
</feature>
<dbReference type="EMBL" id="CADCWK010000092">
    <property type="protein sequence ID" value="CAA9552545.1"/>
    <property type="molecule type" value="Genomic_DNA"/>
</dbReference>
<sequence length="93" mass="10236">MVEDGGIMPDPFPRWGRAAATDRRPAVTDTPAASQTDAPSDQSRFVWHPQYRGQTVAEVRAALLDDLRSDQRAYAITIDGPAENESDILVRVV</sequence>
<name>A0A6J4UJS2_9BACT</name>
<protein>
    <submittedName>
        <fullName evidence="2">Uncharacterized protein</fullName>
    </submittedName>
</protein>
<evidence type="ECO:0000256" key="1">
    <source>
        <dbReference type="SAM" id="MobiDB-lite"/>
    </source>
</evidence>
<accession>A0A6J4UJS2</accession>
<feature type="region of interest" description="Disordered" evidence="1">
    <location>
        <begin position="1"/>
        <end position="42"/>
    </location>
</feature>
<organism evidence="2">
    <name type="scientific">uncultured Thermomicrobiales bacterium</name>
    <dbReference type="NCBI Taxonomy" id="1645740"/>
    <lineage>
        <taxon>Bacteria</taxon>
        <taxon>Pseudomonadati</taxon>
        <taxon>Thermomicrobiota</taxon>
        <taxon>Thermomicrobia</taxon>
        <taxon>Thermomicrobiales</taxon>
        <taxon>environmental samples</taxon>
    </lineage>
</organism>
<reference evidence="2" key="1">
    <citation type="submission" date="2020-02" db="EMBL/GenBank/DDBJ databases">
        <authorList>
            <person name="Meier V. D."/>
        </authorList>
    </citation>
    <scope>NUCLEOTIDE SEQUENCE</scope>
    <source>
        <strain evidence="2">AVDCRST_MAG33</strain>
    </source>
</reference>
<dbReference type="AlphaFoldDB" id="A0A6J4UJS2"/>
<feature type="non-terminal residue" evidence="2">
    <location>
        <position position="93"/>
    </location>
</feature>
<proteinExistence type="predicted"/>